<dbReference type="InterPro" id="IPR039329">
    <property type="entry name" value="SIAE"/>
</dbReference>
<dbReference type="Pfam" id="PF03629">
    <property type="entry name" value="SASA"/>
    <property type="match status" value="1"/>
</dbReference>
<gene>
    <name evidence="3" type="ORF">METZ01_LOCUS253393</name>
</gene>
<feature type="domain" description="Sialate O-acetylesterase" evidence="2">
    <location>
        <begin position="111"/>
        <end position="349"/>
    </location>
</feature>
<evidence type="ECO:0000259" key="2">
    <source>
        <dbReference type="Pfam" id="PF03629"/>
    </source>
</evidence>
<keyword evidence="1" id="KW-0378">Hydrolase</keyword>
<sequence>MAYSISFLRCFVSVAGAFALGQAAVRAEVKLPSVFGDHMVLQQGQRLPVWGWADPGESVTVAVAGQTKKTKAGKDGAWQLRLKPLMVSKLPVAFSVKGSNTIDFKDVLVGEVWLCSGQSNMEWRVSQSGNAKEEVANGNHPMIRHIKIPRRPSDKPEKDVTPVRGGWEVCSPETVANFTAVGYYFGRHLQGELDVPIGLLGCNWGGTRIEPWTPPTGFKSVPALKEIANNLDTFPQKNGNGSIDHQSALALYNGMIAPLNPYGIRGALWYQGESNNGEGMLYYDKKKALINGWRKIWKNKKMPFYFVQLAPNIYNDHNPRDLPGIWQAQLATLKIPHTGMAVTTDIGNVRDIHPRNKQEV</sequence>
<dbReference type="GO" id="GO:0001681">
    <property type="term" value="F:sialate O-acetylesterase activity"/>
    <property type="evidence" value="ECO:0007669"/>
    <property type="project" value="InterPro"/>
</dbReference>
<name>A0A382IMP7_9ZZZZ</name>
<organism evidence="3">
    <name type="scientific">marine metagenome</name>
    <dbReference type="NCBI Taxonomy" id="408172"/>
    <lineage>
        <taxon>unclassified sequences</taxon>
        <taxon>metagenomes</taxon>
        <taxon>ecological metagenomes</taxon>
    </lineage>
</organism>
<feature type="non-terminal residue" evidence="3">
    <location>
        <position position="360"/>
    </location>
</feature>
<dbReference type="EMBL" id="UINC01068152">
    <property type="protein sequence ID" value="SVC00539.1"/>
    <property type="molecule type" value="Genomic_DNA"/>
</dbReference>
<dbReference type="PANTHER" id="PTHR22901:SF0">
    <property type="entry name" value="SIALATE O-ACETYLESTERASE"/>
    <property type="match status" value="1"/>
</dbReference>
<dbReference type="AlphaFoldDB" id="A0A382IMP7"/>
<accession>A0A382IMP7</accession>
<dbReference type="Gene3D" id="3.40.50.1110">
    <property type="entry name" value="SGNH hydrolase"/>
    <property type="match status" value="1"/>
</dbReference>
<protein>
    <recommendedName>
        <fullName evidence="2">Sialate O-acetylesterase domain-containing protein</fullName>
    </recommendedName>
</protein>
<dbReference type="PANTHER" id="PTHR22901">
    <property type="entry name" value="SIALATE O-ACETYLESTERASE"/>
    <property type="match status" value="1"/>
</dbReference>
<dbReference type="InterPro" id="IPR036514">
    <property type="entry name" value="SGNH_hydro_sf"/>
</dbReference>
<proteinExistence type="predicted"/>
<evidence type="ECO:0000313" key="3">
    <source>
        <dbReference type="EMBL" id="SVC00539.1"/>
    </source>
</evidence>
<dbReference type="GO" id="GO:0005975">
    <property type="term" value="P:carbohydrate metabolic process"/>
    <property type="evidence" value="ECO:0007669"/>
    <property type="project" value="TreeGrafter"/>
</dbReference>
<dbReference type="SUPFAM" id="SSF52266">
    <property type="entry name" value="SGNH hydrolase"/>
    <property type="match status" value="1"/>
</dbReference>
<evidence type="ECO:0000256" key="1">
    <source>
        <dbReference type="ARBA" id="ARBA00022801"/>
    </source>
</evidence>
<reference evidence="3" key="1">
    <citation type="submission" date="2018-05" db="EMBL/GenBank/DDBJ databases">
        <authorList>
            <person name="Lanie J.A."/>
            <person name="Ng W.-L."/>
            <person name="Kazmierczak K.M."/>
            <person name="Andrzejewski T.M."/>
            <person name="Davidsen T.M."/>
            <person name="Wayne K.J."/>
            <person name="Tettelin H."/>
            <person name="Glass J.I."/>
            <person name="Rusch D."/>
            <person name="Podicherti R."/>
            <person name="Tsui H.-C.T."/>
            <person name="Winkler M.E."/>
        </authorList>
    </citation>
    <scope>NUCLEOTIDE SEQUENCE</scope>
</reference>
<dbReference type="InterPro" id="IPR005181">
    <property type="entry name" value="SASA"/>
</dbReference>